<proteinExistence type="predicted"/>
<dbReference type="RefSeq" id="WP_145280806.1">
    <property type="nucleotide sequence ID" value="NZ_CP036291.1"/>
</dbReference>
<evidence type="ECO:0000313" key="2">
    <source>
        <dbReference type="EMBL" id="QDU87032.1"/>
    </source>
</evidence>
<name>A0A518D6C9_9BACT</name>
<protein>
    <submittedName>
        <fullName evidence="2">Uncharacterized protein</fullName>
    </submittedName>
</protein>
<feature type="region of interest" description="Disordered" evidence="1">
    <location>
        <begin position="50"/>
        <end position="77"/>
    </location>
</feature>
<evidence type="ECO:0000256" key="1">
    <source>
        <dbReference type="SAM" id="MobiDB-lite"/>
    </source>
</evidence>
<dbReference type="AlphaFoldDB" id="A0A518D6C9"/>
<dbReference type="KEGG" id="pnd:Pla175_03860"/>
<reference evidence="2 3" key="1">
    <citation type="submission" date="2019-02" db="EMBL/GenBank/DDBJ databases">
        <title>Deep-cultivation of Planctomycetes and their phenomic and genomic characterization uncovers novel biology.</title>
        <authorList>
            <person name="Wiegand S."/>
            <person name="Jogler M."/>
            <person name="Boedeker C."/>
            <person name="Pinto D."/>
            <person name="Vollmers J."/>
            <person name="Rivas-Marin E."/>
            <person name="Kohn T."/>
            <person name="Peeters S.H."/>
            <person name="Heuer A."/>
            <person name="Rast P."/>
            <person name="Oberbeckmann S."/>
            <person name="Bunk B."/>
            <person name="Jeske O."/>
            <person name="Meyerdierks A."/>
            <person name="Storesund J.E."/>
            <person name="Kallscheuer N."/>
            <person name="Luecker S."/>
            <person name="Lage O.M."/>
            <person name="Pohl T."/>
            <person name="Merkel B.J."/>
            <person name="Hornburger P."/>
            <person name="Mueller R.-W."/>
            <person name="Bruemmer F."/>
            <person name="Labrenz M."/>
            <person name="Spormann A.M."/>
            <person name="Op den Camp H."/>
            <person name="Overmann J."/>
            <person name="Amann R."/>
            <person name="Jetten M.S.M."/>
            <person name="Mascher T."/>
            <person name="Medema M.H."/>
            <person name="Devos D.P."/>
            <person name="Kaster A.-K."/>
            <person name="Ovreas L."/>
            <person name="Rohde M."/>
            <person name="Galperin M.Y."/>
            <person name="Jogler C."/>
        </authorList>
    </citation>
    <scope>NUCLEOTIDE SEQUENCE [LARGE SCALE GENOMIC DNA]</scope>
    <source>
        <strain evidence="2 3">Pla175</strain>
    </source>
</reference>
<accession>A0A518D6C9</accession>
<organism evidence="2 3">
    <name type="scientific">Pirellulimonas nuda</name>
    <dbReference type="NCBI Taxonomy" id="2528009"/>
    <lineage>
        <taxon>Bacteria</taxon>
        <taxon>Pseudomonadati</taxon>
        <taxon>Planctomycetota</taxon>
        <taxon>Planctomycetia</taxon>
        <taxon>Pirellulales</taxon>
        <taxon>Lacipirellulaceae</taxon>
        <taxon>Pirellulimonas</taxon>
    </lineage>
</organism>
<dbReference type="OrthoDB" id="292895at2"/>
<dbReference type="EMBL" id="CP036291">
    <property type="protein sequence ID" value="QDU87032.1"/>
    <property type="molecule type" value="Genomic_DNA"/>
</dbReference>
<gene>
    <name evidence="2" type="ORF">Pla175_03860</name>
</gene>
<sequence>MGIRVECPNGHVLNIKEKYAGKKGLCPKCPGQVFVHVPDVTEVIQRAVDESEQRTSAAGSSVFDEAMGNSEAGDSGSASLLSGSVIRHHIRCECGSNVPMWYAKCPTCGRFLEH</sequence>
<keyword evidence="3" id="KW-1185">Reference proteome</keyword>
<dbReference type="Proteomes" id="UP000317429">
    <property type="component" value="Chromosome"/>
</dbReference>
<evidence type="ECO:0000313" key="3">
    <source>
        <dbReference type="Proteomes" id="UP000317429"/>
    </source>
</evidence>